<evidence type="ECO:0000313" key="1">
    <source>
        <dbReference type="EMBL" id="NYG31304.1"/>
    </source>
</evidence>
<keyword evidence="2" id="KW-1185">Reference proteome</keyword>
<reference evidence="1 2" key="1">
    <citation type="submission" date="2020-07" db="EMBL/GenBank/DDBJ databases">
        <title>Genomic Encyclopedia of Archaeal and Bacterial Type Strains, Phase II (KMG-II): from individual species to whole genera.</title>
        <authorList>
            <person name="Goeker M."/>
        </authorList>
    </citation>
    <scope>NUCLEOTIDE SEQUENCE [LARGE SCALE GENOMIC DNA]</scope>
    <source>
        <strain evidence="1 2">DSM 21226</strain>
    </source>
</reference>
<dbReference type="EMBL" id="JACCFH010000001">
    <property type="protein sequence ID" value="NYG31304.1"/>
    <property type="molecule type" value="Genomic_DNA"/>
</dbReference>
<dbReference type="Proteomes" id="UP000518288">
    <property type="component" value="Unassembled WGS sequence"/>
</dbReference>
<protein>
    <submittedName>
        <fullName evidence="1">Uncharacterized protein</fullName>
    </submittedName>
</protein>
<sequence>MNFDRFHLTPCGQVMRHDAGRFGTRKPLLEPCRNLNSLQRQHSIR</sequence>
<proteinExistence type="predicted"/>
<dbReference type="AlphaFoldDB" id="A0A7Y9UAC6"/>
<comment type="caution">
    <text evidence="1">The sequence shown here is derived from an EMBL/GenBank/DDBJ whole genome shotgun (WGS) entry which is preliminary data.</text>
</comment>
<evidence type="ECO:0000313" key="2">
    <source>
        <dbReference type="Proteomes" id="UP000518288"/>
    </source>
</evidence>
<name>A0A7Y9UAC6_9BURK</name>
<gene>
    <name evidence="1" type="ORF">BDD16_000290</name>
</gene>
<accession>A0A7Y9UAC6</accession>
<organism evidence="1 2">
    <name type="scientific">Sphaerotilus montanus</name>
    <dbReference type="NCBI Taxonomy" id="522889"/>
    <lineage>
        <taxon>Bacteria</taxon>
        <taxon>Pseudomonadati</taxon>
        <taxon>Pseudomonadota</taxon>
        <taxon>Betaproteobacteria</taxon>
        <taxon>Burkholderiales</taxon>
        <taxon>Sphaerotilaceae</taxon>
        <taxon>Sphaerotilus</taxon>
    </lineage>
</organism>